<gene>
    <name evidence="5" type="ORF">I8J29_02685</name>
</gene>
<accession>A0ABS3W468</accession>
<name>A0ABS3W468_9BACL</name>
<dbReference type="PANTHER" id="PTHR30469">
    <property type="entry name" value="MULTIDRUG RESISTANCE PROTEIN MDTA"/>
    <property type="match status" value="1"/>
</dbReference>
<feature type="domain" description="YknX-like barrel-sandwich hybrid" evidence="4">
    <location>
        <begin position="76"/>
        <end position="190"/>
    </location>
</feature>
<comment type="caution">
    <text evidence="5">The sequence shown here is derived from an EMBL/GenBank/DDBJ whole genome shotgun (WGS) entry which is preliminary data.</text>
</comment>
<dbReference type="EMBL" id="JAGGDJ010000001">
    <property type="protein sequence ID" value="MBO7743088.1"/>
    <property type="molecule type" value="Genomic_DNA"/>
</dbReference>
<dbReference type="InterPro" id="IPR006143">
    <property type="entry name" value="RND_pump_MFP"/>
</dbReference>
<organism evidence="5 6">
    <name type="scientific">Paenibacillus artemisiicola</name>
    <dbReference type="NCBI Taxonomy" id="1172618"/>
    <lineage>
        <taxon>Bacteria</taxon>
        <taxon>Bacillati</taxon>
        <taxon>Bacillota</taxon>
        <taxon>Bacilli</taxon>
        <taxon>Bacillales</taxon>
        <taxon>Paenibacillaceae</taxon>
        <taxon>Paenibacillus</taxon>
    </lineage>
</organism>
<sequence length="375" mass="40691">MIPSVQTDPSASRKRIIRWIAGLLSGLLIVLTLFSNTLYSLTLPKVTVERPSAGTLNPEFNGSAALTFVSELDLSNPEGGKVQQVLVKEGEEVKKGQPLILYKNDDTVDQLDSERDTLKKLQLPIESLQRAYIEAANVADPAAQSAARTALESAKTDIAAQERRIQRLESRLAEQRELMAPFDGVIESVHAVEGMPSGSGEADVRIADLGKGLQFELQVPVHMASALNIGNPLEVIAEDKINRSLQGTLLGIGEFDSEAAQPDQADAETVRLHVGLHDKTLRAGDRVELKLELQGNEDALIISSEAVHKDRDGAYVFVIDDRKGPLGNARYARKVSVTISAVYESSTAVVDSLSEDESVIRESSEPLSDGTQVRY</sequence>
<dbReference type="Gene3D" id="1.10.287.470">
    <property type="entry name" value="Helix hairpin bin"/>
    <property type="match status" value="1"/>
</dbReference>
<dbReference type="Pfam" id="PF25984">
    <property type="entry name" value="BSH_YknX"/>
    <property type="match status" value="1"/>
</dbReference>
<dbReference type="Gene3D" id="2.40.420.20">
    <property type="match status" value="1"/>
</dbReference>
<dbReference type="Proteomes" id="UP000670947">
    <property type="component" value="Unassembled WGS sequence"/>
</dbReference>
<dbReference type="Gene3D" id="2.40.50.100">
    <property type="match status" value="1"/>
</dbReference>
<dbReference type="PANTHER" id="PTHR30469:SF15">
    <property type="entry name" value="HLYD FAMILY OF SECRETION PROTEINS"/>
    <property type="match status" value="1"/>
</dbReference>
<evidence type="ECO:0000259" key="4">
    <source>
        <dbReference type="Pfam" id="PF25984"/>
    </source>
</evidence>
<evidence type="ECO:0000256" key="1">
    <source>
        <dbReference type="ARBA" id="ARBA00009477"/>
    </source>
</evidence>
<keyword evidence="6" id="KW-1185">Reference proteome</keyword>
<keyword evidence="2" id="KW-0175">Coiled coil</keyword>
<keyword evidence="3" id="KW-1133">Transmembrane helix</keyword>
<evidence type="ECO:0000313" key="6">
    <source>
        <dbReference type="Proteomes" id="UP000670947"/>
    </source>
</evidence>
<keyword evidence="3" id="KW-0812">Transmembrane</keyword>
<dbReference type="NCBIfam" id="TIGR01730">
    <property type="entry name" value="RND_mfp"/>
    <property type="match status" value="1"/>
</dbReference>
<evidence type="ECO:0000256" key="3">
    <source>
        <dbReference type="SAM" id="Phobius"/>
    </source>
</evidence>
<reference evidence="5 6" key="1">
    <citation type="submission" date="2021-03" db="EMBL/GenBank/DDBJ databases">
        <title>Paenibacillus artemisicola MWE-103 whole genome sequence.</title>
        <authorList>
            <person name="Ham Y.J."/>
        </authorList>
    </citation>
    <scope>NUCLEOTIDE SEQUENCE [LARGE SCALE GENOMIC DNA]</scope>
    <source>
        <strain evidence="5 6">MWE-103</strain>
    </source>
</reference>
<protein>
    <submittedName>
        <fullName evidence="5">Efflux RND transporter periplasmic adaptor subunit</fullName>
    </submittedName>
</protein>
<evidence type="ECO:0000313" key="5">
    <source>
        <dbReference type="EMBL" id="MBO7743088.1"/>
    </source>
</evidence>
<dbReference type="RefSeq" id="WP_208846030.1">
    <property type="nucleotide sequence ID" value="NZ_JAGGDJ010000001.1"/>
</dbReference>
<feature type="transmembrane region" description="Helical" evidence="3">
    <location>
        <begin position="20"/>
        <end position="41"/>
    </location>
</feature>
<evidence type="ECO:0000256" key="2">
    <source>
        <dbReference type="SAM" id="Coils"/>
    </source>
</evidence>
<keyword evidence="3" id="KW-0472">Membrane</keyword>
<comment type="similarity">
    <text evidence="1">Belongs to the membrane fusion protein (MFP) (TC 8.A.1) family.</text>
</comment>
<dbReference type="SUPFAM" id="SSF111369">
    <property type="entry name" value="HlyD-like secretion proteins"/>
    <property type="match status" value="1"/>
</dbReference>
<feature type="coiled-coil region" evidence="2">
    <location>
        <begin position="151"/>
        <end position="178"/>
    </location>
</feature>
<dbReference type="InterPro" id="IPR058639">
    <property type="entry name" value="BSH_YknX-like"/>
</dbReference>
<proteinExistence type="inferred from homology"/>